<sequence length="360" mass="40417">MEQNIFRVKVVLVNVICLLTTLFVSSQTTLPPTWIGPTPGEITIDGQNDQINTEFATKINLAFQLLEKNRVPNGLLKDYAFEFAELSAYNGVVTDTNYVTPVALKTIYNTLMMSRIHANASQFITPQDYEQRWLNNRTATVITLSGLLFNYSQFKTNATTTGKLDIVNNQYKDKYTNGIWQNPYDSKLAFAIAPSVRTYKGYNFSVRFPQNLWITNTTQTIQSLQIDTDDGLGFRNITFGQNIAVAYTNTGIKHWLYRMILSDGKILNSHSKIFVEEGVLTSGQPTATNPVYGRVDITATTAFEGSYGSAKVEIDYASADHKIRKPLIVAEGFDPGVMIAPEEEYGFTSIKDFKKYNFGI</sequence>
<reference evidence="1 2" key="1">
    <citation type="submission" date="2019-07" db="EMBL/GenBank/DDBJ databases">
        <title>Novel species of Flavobacterium.</title>
        <authorList>
            <person name="Liu Q."/>
            <person name="Xin Y.-H."/>
        </authorList>
    </citation>
    <scope>NUCLEOTIDE SEQUENCE [LARGE SCALE GENOMIC DNA]</scope>
    <source>
        <strain evidence="1 2">LB1R34</strain>
    </source>
</reference>
<gene>
    <name evidence="1" type="ORF">FNW21_08885</name>
</gene>
<comment type="caution">
    <text evidence="1">The sequence shown here is derived from an EMBL/GenBank/DDBJ whole genome shotgun (WGS) entry which is preliminary data.</text>
</comment>
<dbReference type="Proteomes" id="UP000316371">
    <property type="component" value="Unassembled WGS sequence"/>
</dbReference>
<keyword evidence="2" id="KW-1185">Reference proteome</keyword>
<dbReference type="EMBL" id="VJZT01000008">
    <property type="protein sequence ID" value="TRX39399.1"/>
    <property type="molecule type" value="Genomic_DNA"/>
</dbReference>
<evidence type="ECO:0000313" key="1">
    <source>
        <dbReference type="EMBL" id="TRX39399.1"/>
    </source>
</evidence>
<accession>A0A553E2Y0</accession>
<evidence type="ECO:0000313" key="2">
    <source>
        <dbReference type="Proteomes" id="UP000316371"/>
    </source>
</evidence>
<name>A0A553E2Y0_9FLAO</name>
<dbReference type="OrthoDB" id="4535652at2"/>
<dbReference type="RefSeq" id="WP_144256389.1">
    <property type="nucleotide sequence ID" value="NZ_VJZT01000008.1"/>
</dbReference>
<dbReference type="AlphaFoldDB" id="A0A553E2Y0"/>
<organism evidence="1 2">
    <name type="scientific">Flavobacterium restrictum</name>
    <dbReference type="NCBI Taxonomy" id="2594428"/>
    <lineage>
        <taxon>Bacteria</taxon>
        <taxon>Pseudomonadati</taxon>
        <taxon>Bacteroidota</taxon>
        <taxon>Flavobacteriia</taxon>
        <taxon>Flavobacteriales</taxon>
        <taxon>Flavobacteriaceae</taxon>
        <taxon>Flavobacterium</taxon>
    </lineage>
</organism>
<protein>
    <submittedName>
        <fullName evidence="1">Uncharacterized protein</fullName>
    </submittedName>
</protein>
<proteinExistence type="predicted"/>